<evidence type="ECO:0000256" key="7">
    <source>
        <dbReference type="ARBA" id="ARBA00022989"/>
    </source>
</evidence>
<dbReference type="Proteomes" id="UP000030742">
    <property type="component" value="Unassembled WGS sequence"/>
</dbReference>
<dbReference type="Gene3D" id="3.10.580.10">
    <property type="entry name" value="CBS-domain"/>
    <property type="match status" value="1"/>
</dbReference>
<dbReference type="InterPro" id="IPR018490">
    <property type="entry name" value="cNMP-bd_dom_sf"/>
</dbReference>
<evidence type="ECO:0000256" key="4">
    <source>
        <dbReference type="ARBA" id="ARBA00022475"/>
    </source>
</evidence>
<evidence type="ECO:0000313" key="16">
    <source>
        <dbReference type="EMBL" id="ERL87181.1"/>
    </source>
</evidence>
<dbReference type="InterPro" id="IPR046342">
    <property type="entry name" value="CBS_dom_sf"/>
</dbReference>
<evidence type="ECO:0000313" key="17">
    <source>
        <dbReference type="Proteomes" id="UP000030742"/>
    </source>
</evidence>
<dbReference type="InterPro" id="IPR000595">
    <property type="entry name" value="cNMP-bd_dom"/>
</dbReference>
<dbReference type="PROSITE" id="PS51846">
    <property type="entry name" value="CNNM"/>
    <property type="match status" value="1"/>
</dbReference>
<keyword evidence="8" id="KW-0406">Ion transport</keyword>
<dbReference type="GO" id="GO:0022857">
    <property type="term" value="F:transmembrane transporter activity"/>
    <property type="evidence" value="ECO:0007669"/>
    <property type="project" value="TreeGrafter"/>
</dbReference>
<dbReference type="PROSITE" id="PS50042">
    <property type="entry name" value="CNMP_BINDING_3"/>
    <property type="match status" value="1"/>
</dbReference>
<keyword evidence="9" id="KW-0129">CBS domain</keyword>
<evidence type="ECO:0000256" key="9">
    <source>
        <dbReference type="ARBA" id="ARBA00023122"/>
    </source>
</evidence>
<feature type="transmembrane region" description="Helical" evidence="13">
    <location>
        <begin position="432"/>
        <end position="454"/>
    </location>
</feature>
<dbReference type="PANTHER" id="PTHR12064">
    <property type="entry name" value="METAL TRANSPORTER CNNM"/>
    <property type="match status" value="1"/>
</dbReference>
<organism evidence="16 17">
    <name type="scientific">Dendroctonus ponderosae</name>
    <name type="common">Mountain pine beetle</name>
    <dbReference type="NCBI Taxonomy" id="77166"/>
    <lineage>
        <taxon>Eukaryota</taxon>
        <taxon>Metazoa</taxon>
        <taxon>Ecdysozoa</taxon>
        <taxon>Arthropoda</taxon>
        <taxon>Hexapoda</taxon>
        <taxon>Insecta</taxon>
        <taxon>Pterygota</taxon>
        <taxon>Neoptera</taxon>
        <taxon>Endopterygota</taxon>
        <taxon>Coleoptera</taxon>
        <taxon>Polyphaga</taxon>
        <taxon>Cucujiformia</taxon>
        <taxon>Curculionidae</taxon>
        <taxon>Scolytinae</taxon>
        <taxon>Dendroctonus</taxon>
    </lineage>
</organism>
<dbReference type="CDD" id="cd04590">
    <property type="entry name" value="CBS_pair_CorC_HlyC_assoc"/>
    <property type="match status" value="1"/>
</dbReference>
<dbReference type="GO" id="GO:0006811">
    <property type="term" value="P:monoatomic ion transport"/>
    <property type="evidence" value="ECO:0007669"/>
    <property type="project" value="UniProtKB-KW"/>
</dbReference>
<dbReference type="InterPro" id="IPR045095">
    <property type="entry name" value="ACDP"/>
</dbReference>
<accession>U4U987</accession>
<dbReference type="InterPro" id="IPR002550">
    <property type="entry name" value="CNNM"/>
</dbReference>
<feature type="region of interest" description="Disordered" evidence="12">
    <location>
        <begin position="917"/>
        <end position="1001"/>
    </location>
</feature>
<dbReference type="GO" id="GO:0010960">
    <property type="term" value="P:magnesium ion homeostasis"/>
    <property type="evidence" value="ECO:0007669"/>
    <property type="project" value="InterPro"/>
</dbReference>
<reference evidence="16 17" key="1">
    <citation type="journal article" date="2013" name="Genome Biol.">
        <title>Draft genome of the mountain pine beetle, Dendroctonus ponderosae Hopkins, a major forest pest.</title>
        <authorList>
            <person name="Keeling C.I."/>
            <person name="Yuen M.M."/>
            <person name="Liao N.Y."/>
            <person name="Docking T.R."/>
            <person name="Chan S.K."/>
            <person name="Taylor G.A."/>
            <person name="Palmquist D.L."/>
            <person name="Jackman S.D."/>
            <person name="Nguyen A."/>
            <person name="Li M."/>
            <person name="Henderson H."/>
            <person name="Janes J.K."/>
            <person name="Zhao Y."/>
            <person name="Pandoh P."/>
            <person name="Moore R."/>
            <person name="Sperling F.A."/>
            <person name="Huber D.P."/>
            <person name="Birol I."/>
            <person name="Jones S.J."/>
            <person name="Bohlmann J."/>
        </authorList>
    </citation>
    <scope>NUCLEOTIDE SEQUENCE</scope>
</reference>
<keyword evidence="5 11" id="KW-0812">Transmembrane</keyword>
<dbReference type="InterPro" id="IPR014710">
    <property type="entry name" value="RmlC-like_jellyroll"/>
</dbReference>
<evidence type="ECO:0000256" key="5">
    <source>
        <dbReference type="ARBA" id="ARBA00022692"/>
    </source>
</evidence>
<protein>
    <recommendedName>
        <fullName evidence="18">CNNM transmembrane domain-containing protein</fullName>
    </recommendedName>
</protein>
<evidence type="ECO:0000256" key="12">
    <source>
        <dbReference type="SAM" id="MobiDB-lite"/>
    </source>
</evidence>
<evidence type="ECO:0000256" key="8">
    <source>
        <dbReference type="ARBA" id="ARBA00023065"/>
    </source>
</evidence>
<evidence type="ECO:0000256" key="10">
    <source>
        <dbReference type="ARBA" id="ARBA00023136"/>
    </source>
</evidence>
<sequence length="1001" mass="111864">MFFVRSGYRLTMSANGTRSENFRLKTMARVSSRLLNSLSCLLIFLHVAKVAGLEDDTIPAFFKLEKKQVSNITLHDVPAFNIVLEVQGRSLYPKMRVKITQEMAQRNAECREADFAYNISEIRTDSKWGQYSLVVPQNVSGKLYFCLPHQIVENQLGFITPNVIDSESYKWFHQGPGIRVPMTEEPKATNAPPMVGSRARRDENATGMLNEESIGSIRIKGLRLEASPKEIEYDENGVPGVLADLQHTVRLFGEGFTEGMTVTFTTEKGTFGEMCYLPIAKGFPIENGSLFGNSSVQLKVTLPVLPASADAFYLCVKDGPANSLKPFVHQGDDPWMQVKTYSSLIPLWASIVVIFVCISFSSLFSGLNLGLMSMDKTELKILCNTGTAKERKYARVIQPVRNHGNYLLCSILLGNVLVNSIFTIILDGLTSGLIAVIFSTLAIVLFGEIFPQAVCSRHGLAIGAKTIYITKFVMFLTFPLSYAIAKFLDCVLGEEIGNVYTRERLKELVMVTTGENDLDKDEVNIISGALELRKKSVAAVMTKIEDVFMLDYEAVLDFETITEIMKSGYSRIPVFDGTRQNIVTMLYIKDLAFVDPDDNTPLKTLCQFYQNPCNFVFEDVTLDVMFKIFKEGNKGHMAFVSRVNSDGEGDPFYETIGLITLEDVIEELIQAEIVDETDVITDNRTKRRRKNITSENRKDFTVFADKTDKNKVRMSPQLTLAAYQYLSTSVEPFQVNVISETILKRLLKQDIVCHIKKNKEWRNDPVTVIYSQGKAVDYFVIILEGRVEVTVGKENLVFEGGPFTYFGTQSLVQTVGIESPAAPAGMGSLESLNIDSMLRHTFIPDYTVRASTEVMYLRIKRSLYLAAKRATLMEKSKRDKNQTSAQLDEEIDKVLTDIATVDDVLEELISNLLDATGDDDISSGRITPRRKSSRNLQNKSQQELINQFESPKSPSHLSNASPPNRLSVKGGDVNGSVKGSPVDEDNMDTRGEETSLLPKKS</sequence>
<dbReference type="SUPFAM" id="SSF54631">
    <property type="entry name" value="CBS-domain pair"/>
    <property type="match status" value="1"/>
</dbReference>
<feature type="transmembrane region" description="Helical" evidence="13">
    <location>
        <begin position="405"/>
        <end position="426"/>
    </location>
</feature>
<keyword evidence="3" id="KW-0813">Transport</keyword>
<dbReference type="PANTHER" id="PTHR12064:SF94">
    <property type="entry name" value="UNEXTENDED PROTEIN"/>
    <property type="match status" value="1"/>
</dbReference>
<evidence type="ECO:0000259" key="15">
    <source>
        <dbReference type="PROSITE" id="PS51846"/>
    </source>
</evidence>
<feature type="domain" description="Cyclic nucleotide-binding" evidence="14">
    <location>
        <begin position="769"/>
        <end position="822"/>
    </location>
</feature>
<proteinExistence type="inferred from homology"/>
<keyword evidence="4" id="KW-1003">Cell membrane</keyword>
<feature type="region of interest" description="Disordered" evidence="12">
    <location>
        <begin position="180"/>
        <end position="201"/>
    </location>
</feature>
<dbReference type="Pfam" id="PF01595">
    <property type="entry name" value="CNNM"/>
    <property type="match status" value="1"/>
</dbReference>
<keyword evidence="6" id="KW-0677">Repeat</keyword>
<dbReference type="SUPFAM" id="SSF51206">
    <property type="entry name" value="cAMP-binding domain-like"/>
    <property type="match status" value="1"/>
</dbReference>
<dbReference type="Gene3D" id="2.60.120.10">
    <property type="entry name" value="Jelly Rolls"/>
    <property type="match status" value="1"/>
</dbReference>
<comment type="similarity">
    <text evidence="2">Belongs to the ACDP family.</text>
</comment>
<dbReference type="FunFam" id="3.10.580.10:FF:000001">
    <property type="entry name" value="Putative metal transporter CNNM3 isoform 2"/>
    <property type="match status" value="1"/>
</dbReference>
<evidence type="ECO:0000256" key="6">
    <source>
        <dbReference type="ARBA" id="ARBA00022737"/>
    </source>
</evidence>
<dbReference type="OrthoDB" id="5353557at2759"/>
<dbReference type="InterPro" id="IPR044751">
    <property type="entry name" value="Ion_transp-like_CBS"/>
</dbReference>
<keyword evidence="7 11" id="KW-1133">Transmembrane helix</keyword>
<dbReference type="AlphaFoldDB" id="U4U987"/>
<evidence type="ECO:0000259" key="14">
    <source>
        <dbReference type="PROSITE" id="PS50042"/>
    </source>
</evidence>
<dbReference type="STRING" id="77166.U4U987"/>
<feature type="transmembrane region" description="Helical" evidence="13">
    <location>
        <begin position="466"/>
        <end position="485"/>
    </location>
</feature>
<dbReference type="GO" id="GO:0005886">
    <property type="term" value="C:plasma membrane"/>
    <property type="evidence" value="ECO:0007669"/>
    <property type="project" value="UniProtKB-SubCell"/>
</dbReference>
<evidence type="ECO:0000256" key="3">
    <source>
        <dbReference type="ARBA" id="ARBA00022448"/>
    </source>
</evidence>
<evidence type="ECO:0000256" key="11">
    <source>
        <dbReference type="PROSITE-ProRule" id="PRU01193"/>
    </source>
</evidence>
<comment type="subcellular location">
    <subcellularLocation>
        <location evidence="1">Cell membrane</location>
        <topology evidence="1">Multi-pass membrane protein</topology>
    </subcellularLocation>
</comment>
<gene>
    <name evidence="16" type="ORF">D910_04581</name>
</gene>
<evidence type="ECO:0000256" key="1">
    <source>
        <dbReference type="ARBA" id="ARBA00004651"/>
    </source>
</evidence>
<evidence type="ECO:0000256" key="13">
    <source>
        <dbReference type="SAM" id="Phobius"/>
    </source>
</evidence>
<dbReference type="Pfam" id="PF25562">
    <property type="entry name" value="CNBH_CNNM2_C"/>
    <property type="match status" value="1"/>
</dbReference>
<name>U4U987_DENPD</name>
<feature type="compositionally biased region" description="Polar residues" evidence="12">
    <location>
        <begin position="934"/>
        <end position="964"/>
    </location>
</feature>
<evidence type="ECO:0008006" key="18">
    <source>
        <dbReference type="Google" id="ProtNLM"/>
    </source>
</evidence>
<feature type="domain" description="CNNM transmembrane" evidence="15">
    <location>
        <begin position="343"/>
        <end position="522"/>
    </location>
</feature>
<feature type="transmembrane region" description="Helical" evidence="13">
    <location>
        <begin position="347"/>
        <end position="371"/>
    </location>
</feature>
<keyword evidence="10 11" id="KW-0472">Membrane</keyword>
<evidence type="ECO:0000256" key="2">
    <source>
        <dbReference type="ARBA" id="ARBA00010484"/>
    </source>
</evidence>
<dbReference type="EMBL" id="KB631924">
    <property type="protein sequence ID" value="ERL87181.1"/>
    <property type="molecule type" value="Genomic_DNA"/>
</dbReference>